<gene>
    <name evidence="2" type="ORF">HK097_008534</name>
</gene>
<accession>A0AAD5SCX9</accession>
<keyword evidence="1" id="KW-0472">Membrane</keyword>
<evidence type="ECO:0000256" key="1">
    <source>
        <dbReference type="SAM" id="Phobius"/>
    </source>
</evidence>
<comment type="caution">
    <text evidence="2">The sequence shown here is derived from an EMBL/GenBank/DDBJ whole genome shotgun (WGS) entry which is preliminary data.</text>
</comment>
<name>A0AAD5SCX9_9FUNG</name>
<evidence type="ECO:0000313" key="3">
    <source>
        <dbReference type="Proteomes" id="UP001212841"/>
    </source>
</evidence>
<keyword evidence="1" id="KW-0812">Transmembrane</keyword>
<feature type="transmembrane region" description="Helical" evidence="1">
    <location>
        <begin position="12"/>
        <end position="31"/>
    </location>
</feature>
<reference evidence="2" key="1">
    <citation type="submission" date="2020-05" db="EMBL/GenBank/DDBJ databases">
        <title>Phylogenomic resolution of chytrid fungi.</title>
        <authorList>
            <person name="Stajich J.E."/>
            <person name="Amses K."/>
            <person name="Simmons R."/>
            <person name="Seto K."/>
            <person name="Myers J."/>
            <person name="Bonds A."/>
            <person name="Quandt C.A."/>
            <person name="Barry K."/>
            <person name="Liu P."/>
            <person name="Grigoriev I."/>
            <person name="Longcore J.E."/>
            <person name="James T.Y."/>
        </authorList>
    </citation>
    <scope>NUCLEOTIDE SEQUENCE</scope>
    <source>
        <strain evidence="2">JEL0318</strain>
    </source>
</reference>
<sequence>MTSAQVICYMGYAAYYLAITYLLAYFLRIAISMLNLSNALLPPLNSFHPLSPTSTPFRTSTTTTTSPFPSILTTTSQSNLPHIALSSTSNLATLLKTLSRHLPLYRTKSLESLPGLLLLGAFSTLRFPILLWFAHVAAISLSAHHKSHYTWIAVAADLACVVLMAWGVWQLGRRTRVKVRGVAPKLMVLMVDANGGDVVVG</sequence>
<dbReference type="AlphaFoldDB" id="A0AAD5SCX9"/>
<keyword evidence="3" id="KW-1185">Reference proteome</keyword>
<feature type="transmembrane region" description="Helical" evidence="1">
    <location>
        <begin position="149"/>
        <end position="169"/>
    </location>
</feature>
<proteinExistence type="predicted"/>
<organism evidence="2 3">
    <name type="scientific">Rhizophlyctis rosea</name>
    <dbReference type="NCBI Taxonomy" id="64517"/>
    <lineage>
        <taxon>Eukaryota</taxon>
        <taxon>Fungi</taxon>
        <taxon>Fungi incertae sedis</taxon>
        <taxon>Chytridiomycota</taxon>
        <taxon>Chytridiomycota incertae sedis</taxon>
        <taxon>Chytridiomycetes</taxon>
        <taxon>Rhizophlyctidales</taxon>
        <taxon>Rhizophlyctidaceae</taxon>
        <taxon>Rhizophlyctis</taxon>
    </lineage>
</organism>
<dbReference type="EMBL" id="JADGJD010000504">
    <property type="protein sequence ID" value="KAJ3050515.1"/>
    <property type="molecule type" value="Genomic_DNA"/>
</dbReference>
<dbReference type="Proteomes" id="UP001212841">
    <property type="component" value="Unassembled WGS sequence"/>
</dbReference>
<protein>
    <submittedName>
        <fullName evidence="2">Uncharacterized protein</fullName>
    </submittedName>
</protein>
<evidence type="ECO:0000313" key="2">
    <source>
        <dbReference type="EMBL" id="KAJ3050515.1"/>
    </source>
</evidence>
<keyword evidence="1" id="KW-1133">Transmembrane helix</keyword>
<feature type="transmembrane region" description="Helical" evidence="1">
    <location>
        <begin position="116"/>
        <end position="143"/>
    </location>
</feature>